<name>A0ACC2TJ16_9FUNG</name>
<reference evidence="1" key="1">
    <citation type="submission" date="2022-04" db="EMBL/GenBank/DDBJ databases">
        <title>Genome of the entomopathogenic fungus Entomophthora muscae.</title>
        <authorList>
            <person name="Elya C."/>
            <person name="Lovett B.R."/>
            <person name="Lee E."/>
            <person name="Macias A.M."/>
            <person name="Hajek A.E."/>
            <person name="De Bivort B.L."/>
            <person name="Kasson M.T."/>
            <person name="De Fine Licht H.H."/>
            <person name="Stajich J.E."/>
        </authorList>
    </citation>
    <scope>NUCLEOTIDE SEQUENCE</scope>
    <source>
        <strain evidence="1">Berkeley</strain>
    </source>
</reference>
<comment type="caution">
    <text evidence="1">The sequence shown here is derived from an EMBL/GenBank/DDBJ whole genome shotgun (WGS) entry which is preliminary data.</text>
</comment>
<evidence type="ECO:0000313" key="1">
    <source>
        <dbReference type="EMBL" id="KAJ9074572.1"/>
    </source>
</evidence>
<sequence length="149" mass="16585">MPQVIGDNTYVVNATIQHVVISPLVGHFEDKSLAFAFASQNELMTESGNMIVWFFDSAQLTCPTHACVLLHLSLATTSRDYSSRATSTNPNLRLGFPVVCLCRASEHDNIPVVSHPAERPTTPPHPGRFLVWQTWSHPQLPRIECHLGR</sequence>
<accession>A0ACC2TJ16</accession>
<proteinExistence type="predicted"/>
<gene>
    <name evidence="1" type="ORF">DSO57_1005023</name>
</gene>
<dbReference type="EMBL" id="QTSX02002853">
    <property type="protein sequence ID" value="KAJ9074572.1"/>
    <property type="molecule type" value="Genomic_DNA"/>
</dbReference>
<organism evidence="1 2">
    <name type="scientific">Entomophthora muscae</name>
    <dbReference type="NCBI Taxonomy" id="34485"/>
    <lineage>
        <taxon>Eukaryota</taxon>
        <taxon>Fungi</taxon>
        <taxon>Fungi incertae sedis</taxon>
        <taxon>Zoopagomycota</taxon>
        <taxon>Entomophthoromycotina</taxon>
        <taxon>Entomophthoromycetes</taxon>
        <taxon>Entomophthorales</taxon>
        <taxon>Entomophthoraceae</taxon>
        <taxon>Entomophthora</taxon>
    </lineage>
</organism>
<evidence type="ECO:0000313" key="2">
    <source>
        <dbReference type="Proteomes" id="UP001165960"/>
    </source>
</evidence>
<protein>
    <submittedName>
        <fullName evidence="1">Uncharacterized protein</fullName>
    </submittedName>
</protein>
<dbReference type="Proteomes" id="UP001165960">
    <property type="component" value="Unassembled WGS sequence"/>
</dbReference>
<keyword evidence="2" id="KW-1185">Reference proteome</keyword>